<dbReference type="InterPro" id="IPR008269">
    <property type="entry name" value="Lon_proteolytic"/>
</dbReference>
<evidence type="ECO:0000256" key="1">
    <source>
        <dbReference type="SAM" id="Phobius"/>
    </source>
</evidence>
<dbReference type="InterPro" id="IPR014721">
    <property type="entry name" value="Ribsml_uS5_D2-typ_fold_subgr"/>
</dbReference>
<dbReference type="Gene3D" id="3.30.230.10">
    <property type="match status" value="1"/>
</dbReference>
<dbReference type="InterPro" id="IPR020568">
    <property type="entry name" value="Ribosomal_Su5_D2-typ_SF"/>
</dbReference>
<dbReference type="GO" id="GO:0004252">
    <property type="term" value="F:serine-type endopeptidase activity"/>
    <property type="evidence" value="ECO:0007669"/>
    <property type="project" value="InterPro"/>
</dbReference>
<organism evidence="3">
    <name type="scientific">freshwater metagenome</name>
    <dbReference type="NCBI Taxonomy" id="449393"/>
    <lineage>
        <taxon>unclassified sequences</taxon>
        <taxon>metagenomes</taxon>
        <taxon>ecological metagenomes</taxon>
    </lineage>
</organism>
<dbReference type="GO" id="GO:0004176">
    <property type="term" value="F:ATP-dependent peptidase activity"/>
    <property type="evidence" value="ECO:0007669"/>
    <property type="project" value="InterPro"/>
</dbReference>
<feature type="domain" description="Lon proteolytic" evidence="2">
    <location>
        <begin position="177"/>
        <end position="272"/>
    </location>
</feature>
<keyword evidence="1" id="KW-0472">Membrane</keyword>
<dbReference type="PANTHER" id="PTHR10046">
    <property type="entry name" value="ATP DEPENDENT LON PROTEASE FAMILY MEMBER"/>
    <property type="match status" value="1"/>
</dbReference>
<name>A0A6J7SKF6_9ZZZZ</name>
<dbReference type="GO" id="GO:0030163">
    <property type="term" value="P:protein catabolic process"/>
    <property type="evidence" value="ECO:0007669"/>
    <property type="project" value="InterPro"/>
</dbReference>
<dbReference type="GO" id="GO:0005524">
    <property type="term" value="F:ATP binding"/>
    <property type="evidence" value="ECO:0007669"/>
    <property type="project" value="InterPro"/>
</dbReference>
<dbReference type="EMBL" id="CAFBQB010000052">
    <property type="protein sequence ID" value="CAB5041894.1"/>
    <property type="molecule type" value="Genomic_DNA"/>
</dbReference>
<dbReference type="EMBL" id="CAFBQE010000051">
    <property type="protein sequence ID" value="CAB5049806.1"/>
    <property type="molecule type" value="Genomic_DNA"/>
</dbReference>
<dbReference type="PROSITE" id="PS51786">
    <property type="entry name" value="LON_PROTEOLYTIC"/>
    <property type="match status" value="1"/>
</dbReference>
<evidence type="ECO:0000313" key="3">
    <source>
        <dbReference type="EMBL" id="CAB5041894.1"/>
    </source>
</evidence>
<accession>A0A6J7SKF6</accession>
<dbReference type="Pfam" id="PF05362">
    <property type="entry name" value="Lon_C"/>
    <property type="match status" value="1"/>
</dbReference>
<evidence type="ECO:0000313" key="4">
    <source>
        <dbReference type="EMBL" id="CAB5049806.1"/>
    </source>
</evidence>
<evidence type="ECO:0000259" key="2">
    <source>
        <dbReference type="PROSITE" id="PS51786"/>
    </source>
</evidence>
<dbReference type="AlphaFoldDB" id="A0A6J7SKF6"/>
<proteinExistence type="predicted"/>
<keyword evidence="1" id="KW-0812">Transmembrane</keyword>
<dbReference type="GO" id="GO:0006508">
    <property type="term" value="P:proteolysis"/>
    <property type="evidence" value="ECO:0007669"/>
    <property type="project" value="InterPro"/>
</dbReference>
<keyword evidence="1" id="KW-1133">Transmembrane helix</keyword>
<dbReference type="SUPFAM" id="SSF54211">
    <property type="entry name" value="Ribosomal protein S5 domain 2-like"/>
    <property type="match status" value="1"/>
</dbReference>
<reference evidence="3" key="1">
    <citation type="submission" date="2020-05" db="EMBL/GenBank/DDBJ databases">
        <authorList>
            <person name="Chiriac C."/>
            <person name="Salcher M."/>
            <person name="Ghai R."/>
            <person name="Kavagutti S V."/>
        </authorList>
    </citation>
    <scope>NUCLEOTIDE SEQUENCE</scope>
</reference>
<feature type="transmembrane region" description="Helical" evidence="1">
    <location>
        <begin position="34"/>
        <end position="56"/>
    </location>
</feature>
<protein>
    <submittedName>
        <fullName evidence="3">Unannotated protein</fullName>
    </submittedName>
</protein>
<dbReference type="InterPro" id="IPR027065">
    <property type="entry name" value="Lon_Prtase"/>
</dbReference>
<gene>
    <name evidence="3" type="ORF">UFOPK4248_00523</name>
    <name evidence="4" type="ORF">UFOPK4284_00812</name>
</gene>
<sequence length="277" mass="29516">MPTMVKPLALQALIQSPAHKLGRTMRFSSLPRFVIAVLGVFFTLALVAPLPFALVMPGSAENIFEKIITVKNQKSYPATGRLDLMSVRVTNPNNWIIGPEIIYSWLRSDEAVYPRAAIYPPGATNASEEKAATADMTSSQSKAIGAALAFLRANPNFKVTRDQLVEKNVHFDIKRTGGPSGGMIFAIGVIELLTPRDILDGRHISGTGTISIDGTVGPIGGINEKIHAAQKAGAKIFLAPVGNQRDITNPQQGITVIFVATLTDAINALLVGAKPAP</sequence>